<keyword evidence="7" id="KW-1185">Reference proteome</keyword>
<name>A0A5J6V433_9MICO</name>
<evidence type="ECO:0000256" key="5">
    <source>
        <dbReference type="ARBA" id="ARBA00023136"/>
    </source>
</evidence>
<dbReference type="KEGG" id="serw:FY030_03640"/>
<gene>
    <name evidence="6" type="ORF">FY030_03640</name>
</gene>
<keyword evidence="2" id="KW-1003">Cell membrane</keyword>
<comment type="subcellular location">
    <subcellularLocation>
        <location evidence="1">Cell membrane</location>
    </subcellularLocation>
</comment>
<evidence type="ECO:0000256" key="4">
    <source>
        <dbReference type="ARBA" id="ARBA00022679"/>
    </source>
</evidence>
<evidence type="ECO:0000256" key="1">
    <source>
        <dbReference type="ARBA" id="ARBA00004236"/>
    </source>
</evidence>
<dbReference type="PANTHER" id="PTHR43646">
    <property type="entry name" value="GLYCOSYLTRANSFERASE"/>
    <property type="match status" value="1"/>
</dbReference>
<protein>
    <submittedName>
        <fullName evidence="6">DUF3253 domain-containing protein</fullName>
    </submittedName>
</protein>
<dbReference type="SUPFAM" id="SSF53448">
    <property type="entry name" value="Nucleotide-diphospho-sugar transferases"/>
    <property type="match status" value="1"/>
</dbReference>
<evidence type="ECO:0000256" key="2">
    <source>
        <dbReference type="ARBA" id="ARBA00022475"/>
    </source>
</evidence>
<dbReference type="SUPFAM" id="SSF46785">
    <property type="entry name" value="Winged helix' DNA-binding domain"/>
    <property type="match status" value="1"/>
</dbReference>
<dbReference type="PANTHER" id="PTHR43646:SF2">
    <property type="entry name" value="GLYCOSYLTRANSFERASE 2-LIKE DOMAIN-CONTAINING PROTEIN"/>
    <property type="match status" value="1"/>
</dbReference>
<dbReference type="EMBL" id="CP044427">
    <property type="protein sequence ID" value="QFG67931.1"/>
    <property type="molecule type" value="Genomic_DNA"/>
</dbReference>
<dbReference type="AlphaFoldDB" id="A0A5J6V433"/>
<accession>A0A5J6V433</accession>
<sequence>MRPRDETADRPALEGVLVVVPARDEQDVVGDCLSGLDEAAAVVSAEGLPVVVCVVRHRCTDGTGDLVDGFVEGAEARASTGWVVADSDAETLGEARAEGVLSALVHPVLGSLDPATVWVACTDADSRVPSTWLAVQRELADSGLDLVLGAVEPVDDGSAAVGFWRAHHSVEGHRGLHAASLGTRLSAYHQAGGFPATDVGEDAQLVHAIRHGAGLPWTSTHLAPVVTSSRRCGRRWRGRQQHGLATFLHRLDTALGTFGGSPELQGRLREEVLRLAKGRGAEKTLCPSEAAGAVDPSRRQELTHLARAVACTLADEGLVEVTQQGVVVDGRRAVGPVRVRLVPPPPG</sequence>
<keyword evidence="3" id="KW-0328">Glycosyltransferase</keyword>
<dbReference type="RefSeq" id="WP_158060323.1">
    <property type="nucleotide sequence ID" value="NZ_CP044427.1"/>
</dbReference>
<dbReference type="Pfam" id="PF11625">
    <property type="entry name" value="DUF3253"/>
    <property type="match status" value="1"/>
</dbReference>
<dbReference type="InterPro" id="IPR036390">
    <property type="entry name" value="WH_DNA-bd_sf"/>
</dbReference>
<dbReference type="Proteomes" id="UP000326546">
    <property type="component" value="Chromosome"/>
</dbReference>
<dbReference type="InterPro" id="IPR021660">
    <property type="entry name" value="DUF3253"/>
</dbReference>
<dbReference type="Gene3D" id="1.10.10.10">
    <property type="entry name" value="Winged helix-like DNA-binding domain superfamily/Winged helix DNA-binding domain"/>
    <property type="match status" value="1"/>
</dbReference>
<evidence type="ECO:0000256" key="3">
    <source>
        <dbReference type="ARBA" id="ARBA00022676"/>
    </source>
</evidence>
<evidence type="ECO:0000313" key="6">
    <source>
        <dbReference type="EMBL" id="QFG67931.1"/>
    </source>
</evidence>
<evidence type="ECO:0000313" key="7">
    <source>
        <dbReference type="Proteomes" id="UP000326546"/>
    </source>
</evidence>
<organism evidence="6 7">
    <name type="scientific">Ornithinimicrobium pratense</name>
    <dbReference type="NCBI Taxonomy" id="2593973"/>
    <lineage>
        <taxon>Bacteria</taxon>
        <taxon>Bacillati</taxon>
        <taxon>Actinomycetota</taxon>
        <taxon>Actinomycetes</taxon>
        <taxon>Micrococcales</taxon>
        <taxon>Ornithinimicrobiaceae</taxon>
        <taxon>Ornithinimicrobium</taxon>
    </lineage>
</organism>
<dbReference type="OrthoDB" id="9777873at2"/>
<dbReference type="InterPro" id="IPR029044">
    <property type="entry name" value="Nucleotide-diphossugar_trans"/>
</dbReference>
<keyword evidence="5" id="KW-0472">Membrane</keyword>
<keyword evidence="4" id="KW-0808">Transferase</keyword>
<reference evidence="6 7" key="1">
    <citation type="submission" date="2019-09" db="EMBL/GenBank/DDBJ databases">
        <title>Serinicoccus pratensis sp. nov., isolated from meadow soil.</title>
        <authorList>
            <person name="Zhang W."/>
        </authorList>
    </citation>
    <scope>NUCLEOTIDE SEQUENCE [LARGE SCALE GENOMIC DNA]</scope>
    <source>
        <strain evidence="6 7">W204</strain>
    </source>
</reference>
<dbReference type="GO" id="GO:0005886">
    <property type="term" value="C:plasma membrane"/>
    <property type="evidence" value="ECO:0007669"/>
    <property type="project" value="UniProtKB-SubCell"/>
</dbReference>
<dbReference type="InterPro" id="IPR036388">
    <property type="entry name" value="WH-like_DNA-bd_sf"/>
</dbReference>
<dbReference type="Gene3D" id="3.90.550.10">
    <property type="entry name" value="Spore Coat Polysaccharide Biosynthesis Protein SpsA, Chain A"/>
    <property type="match status" value="1"/>
</dbReference>
<proteinExistence type="predicted"/>
<dbReference type="GO" id="GO:0016757">
    <property type="term" value="F:glycosyltransferase activity"/>
    <property type="evidence" value="ECO:0007669"/>
    <property type="project" value="UniProtKB-KW"/>
</dbReference>